<dbReference type="NCBIfam" id="TIGR00846">
    <property type="entry name" value="caca2"/>
    <property type="match status" value="1"/>
</dbReference>
<keyword evidence="11 13" id="KW-0472">Membrane</keyword>
<comment type="caution">
    <text evidence="16">The sequence shown here is derived from an EMBL/GenBank/DDBJ whole genome shotgun (WGS) entry which is preliminary data.</text>
</comment>
<keyword evidence="3 13" id="KW-0813">Transport</keyword>
<protein>
    <recommendedName>
        <fullName evidence="13">Vacuolar cation/proton exchanger</fullName>
    </recommendedName>
</protein>
<evidence type="ECO:0000256" key="14">
    <source>
        <dbReference type="SAM" id="MobiDB-lite"/>
    </source>
</evidence>
<comment type="subcellular location">
    <subcellularLocation>
        <location evidence="1">Vacuole membrane</location>
        <topology evidence="1">Multi-pass membrane protein</topology>
    </subcellularLocation>
</comment>
<evidence type="ECO:0000256" key="11">
    <source>
        <dbReference type="ARBA" id="ARBA00023136"/>
    </source>
</evidence>
<feature type="transmembrane region" description="Helical" evidence="13">
    <location>
        <begin position="287"/>
        <end position="312"/>
    </location>
</feature>
<evidence type="ECO:0000259" key="15">
    <source>
        <dbReference type="Pfam" id="PF01699"/>
    </source>
</evidence>
<evidence type="ECO:0000313" key="16">
    <source>
        <dbReference type="EMBL" id="KAG2650577.1"/>
    </source>
</evidence>
<feature type="transmembrane region" description="Helical" evidence="13">
    <location>
        <begin position="241"/>
        <end position="261"/>
    </location>
</feature>
<proteinExistence type="inferred from homology"/>
<dbReference type="PANTHER" id="PTHR31503">
    <property type="entry name" value="VACUOLAR CALCIUM ION TRANSPORTER"/>
    <property type="match status" value="1"/>
</dbReference>
<sequence length="447" mass="47325">MAPPQSGGGGAAAGDLLETELLAAAASKEDEEAAPAVKATSTSGSPADDERGAGATTSSRVRRGARLAAAQLQEVFLGTRLFPLFSAVPLAVAAQHLRLGRAWVFVFSLIGMAPLAERVSFLSEHIADTAGPTAGGILNATCGNVPELIIALFALHKEKMEILKWSLLGSILSNLLLVLGSSLLCGGLANTGKERPLDRRQADVSIGLLMLGVLCHILTLLSKYSNRTGDIISSSGSVLELSRLSAIVMLTAYFGGLIFQLKTHRQSFEQEDSSESTNTSDDDGSSVIGFTSAVIWLIGMTVLIAVLSNYIITTIEEASESLGIPLRFISIILLPIVGNAAEHAGAIIFAFKNKIDITLGIALGSATQISLLVVPIILIVSWVNGIPMDLDLNLLETGSLVMTVFTTAFTLQDDKWHYLKGFNLTLCYIVIAVCFFTIKALPSKLIE</sequence>
<keyword evidence="9 13" id="KW-1133">Transmembrane helix</keyword>
<feature type="transmembrane region" description="Helical" evidence="13">
    <location>
        <begin position="324"/>
        <end position="351"/>
    </location>
</feature>
<evidence type="ECO:0000256" key="8">
    <source>
        <dbReference type="ARBA" id="ARBA00022837"/>
    </source>
</evidence>
<feature type="domain" description="Sodium/calcium exchanger membrane region" evidence="15">
    <location>
        <begin position="293"/>
        <end position="436"/>
    </location>
</feature>
<evidence type="ECO:0000256" key="10">
    <source>
        <dbReference type="ARBA" id="ARBA00023065"/>
    </source>
</evidence>
<evidence type="ECO:0000256" key="12">
    <source>
        <dbReference type="ARBA" id="ARBA00025327"/>
    </source>
</evidence>
<feature type="transmembrane region" description="Helical" evidence="13">
    <location>
        <begin position="167"/>
        <end position="189"/>
    </location>
</feature>
<dbReference type="Proteomes" id="UP000823388">
    <property type="component" value="Chromosome 1N"/>
</dbReference>
<dbReference type="InterPro" id="IPR004798">
    <property type="entry name" value="CAX-like"/>
</dbReference>
<feature type="transmembrane region" description="Helical" evidence="13">
    <location>
        <begin position="357"/>
        <end position="380"/>
    </location>
</feature>
<dbReference type="Gene3D" id="1.20.1420.30">
    <property type="entry name" value="NCX, central ion-binding region"/>
    <property type="match status" value="1"/>
</dbReference>
<dbReference type="FunFam" id="1.20.1420.30:FF:000008">
    <property type="entry name" value="Vacuolar cation/proton exchanger"/>
    <property type="match status" value="1"/>
</dbReference>
<evidence type="ECO:0000256" key="1">
    <source>
        <dbReference type="ARBA" id="ARBA00004128"/>
    </source>
</evidence>
<dbReference type="InterPro" id="IPR044880">
    <property type="entry name" value="NCX_ion-bd_dom_sf"/>
</dbReference>
<dbReference type="InterPro" id="IPR004713">
    <property type="entry name" value="CaH_exchang"/>
</dbReference>
<dbReference type="PANTHER" id="PTHR31503:SF96">
    <property type="entry name" value="VACUOLAR CATION_PROTON EXCHANGER 1C"/>
    <property type="match status" value="1"/>
</dbReference>
<evidence type="ECO:0000256" key="13">
    <source>
        <dbReference type="RuleBase" id="RU365028"/>
    </source>
</evidence>
<dbReference type="GO" id="GO:0009705">
    <property type="term" value="C:plant-type vacuole membrane"/>
    <property type="evidence" value="ECO:0007669"/>
    <property type="project" value="TreeGrafter"/>
</dbReference>
<keyword evidence="5 13" id="KW-0926">Vacuole</keyword>
<dbReference type="EMBL" id="CM029038">
    <property type="protein sequence ID" value="KAG2650577.1"/>
    <property type="molecule type" value="Genomic_DNA"/>
</dbReference>
<dbReference type="GO" id="GO:0015369">
    <property type="term" value="F:calcium:proton antiporter activity"/>
    <property type="evidence" value="ECO:0007669"/>
    <property type="project" value="UniProtKB-UniRule"/>
</dbReference>
<keyword evidence="10 13" id="KW-0406">Ion transport</keyword>
<dbReference type="NCBIfam" id="TIGR00378">
    <property type="entry name" value="cax"/>
    <property type="match status" value="1"/>
</dbReference>
<feature type="region of interest" description="Disordered" evidence="14">
    <location>
        <begin position="26"/>
        <end position="60"/>
    </location>
</feature>
<feature type="transmembrane region" description="Helical" evidence="13">
    <location>
        <begin position="99"/>
        <end position="116"/>
    </location>
</feature>
<reference evidence="16" key="1">
    <citation type="submission" date="2020-05" db="EMBL/GenBank/DDBJ databases">
        <title>WGS assembly of Panicum virgatum.</title>
        <authorList>
            <person name="Lovell J.T."/>
            <person name="Jenkins J."/>
            <person name="Shu S."/>
            <person name="Juenger T.E."/>
            <person name="Schmutz J."/>
        </authorList>
    </citation>
    <scope>NUCLEOTIDE SEQUENCE</scope>
    <source>
        <strain evidence="16">AP13</strain>
    </source>
</reference>
<feature type="transmembrane region" description="Helical" evidence="13">
    <location>
        <begin position="392"/>
        <end position="411"/>
    </location>
</feature>
<keyword evidence="17" id="KW-1185">Reference proteome</keyword>
<feature type="domain" description="Sodium/calcium exchanger membrane region" evidence="15">
    <location>
        <begin position="102"/>
        <end position="261"/>
    </location>
</feature>
<organism evidence="16 17">
    <name type="scientific">Panicum virgatum</name>
    <name type="common">Blackwell switchgrass</name>
    <dbReference type="NCBI Taxonomy" id="38727"/>
    <lineage>
        <taxon>Eukaryota</taxon>
        <taxon>Viridiplantae</taxon>
        <taxon>Streptophyta</taxon>
        <taxon>Embryophyta</taxon>
        <taxon>Tracheophyta</taxon>
        <taxon>Spermatophyta</taxon>
        <taxon>Magnoliopsida</taxon>
        <taxon>Liliopsida</taxon>
        <taxon>Poales</taxon>
        <taxon>Poaceae</taxon>
        <taxon>PACMAD clade</taxon>
        <taxon>Panicoideae</taxon>
        <taxon>Panicodae</taxon>
        <taxon>Paniceae</taxon>
        <taxon>Panicinae</taxon>
        <taxon>Panicum</taxon>
        <taxon>Panicum sect. Hiantes</taxon>
    </lineage>
</organism>
<evidence type="ECO:0000256" key="9">
    <source>
        <dbReference type="ARBA" id="ARBA00022989"/>
    </source>
</evidence>
<comment type="similarity">
    <text evidence="2">Belongs to the Ca(2+):cation antiporter (CaCA) (TC 2.A.19) family. Cation/proton exchanger (CAX) subfamily.</text>
</comment>
<comment type="function">
    <text evidence="12 13">Vacuolar cation/proton exchanger (CAX). Translocates Ca(2+) and other metal ions into vacuoles using the proton gradient formed by H(+)-ATPase and H(+)-pyrophosphatase.</text>
</comment>
<dbReference type="Pfam" id="PF01699">
    <property type="entry name" value="Na_Ca_ex"/>
    <property type="match status" value="2"/>
</dbReference>
<evidence type="ECO:0000256" key="3">
    <source>
        <dbReference type="ARBA" id="ARBA00022448"/>
    </source>
</evidence>
<dbReference type="AlphaFoldDB" id="A0A8T0WW94"/>
<evidence type="ECO:0000313" key="17">
    <source>
        <dbReference type="Proteomes" id="UP000823388"/>
    </source>
</evidence>
<name>A0A8T0WW94_PANVG</name>
<dbReference type="GO" id="GO:0006874">
    <property type="term" value="P:intracellular calcium ion homeostasis"/>
    <property type="evidence" value="ECO:0007669"/>
    <property type="project" value="TreeGrafter"/>
</dbReference>
<evidence type="ECO:0000256" key="2">
    <source>
        <dbReference type="ARBA" id="ARBA00008248"/>
    </source>
</evidence>
<keyword evidence="8 13" id="KW-0106">Calcium</keyword>
<evidence type="ECO:0000256" key="6">
    <source>
        <dbReference type="ARBA" id="ARBA00022568"/>
    </source>
</evidence>
<accession>A0A8T0WW94</accession>
<keyword evidence="6 13" id="KW-0109">Calcium transport</keyword>
<comment type="caution">
    <text evidence="13">Lacks conserved residue(s) required for the propagation of feature annotation.</text>
</comment>
<feature type="transmembrane region" description="Helical" evidence="13">
    <location>
        <begin position="201"/>
        <end position="221"/>
    </location>
</feature>
<feature type="transmembrane region" description="Helical" evidence="13">
    <location>
        <begin position="417"/>
        <end position="438"/>
    </location>
</feature>
<keyword evidence="4 13" id="KW-0050">Antiport</keyword>
<evidence type="ECO:0000256" key="7">
    <source>
        <dbReference type="ARBA" id="ARBA00022692"/>
    </source>
</evidence>
<keyword evidence="7 13" id="KW-0812">Transmembrane</keyword>
<gene>
    <name evidence="16" type="ORF">PVAP13_1NG175000</name>
</gene>
<feature type="transmembrane region" description="Helical" evidence="13">
    <location>
        <begin position="136"/>
        <end position="155"/>
    </location>
</feature>
<evidence type="ECO:0000256" key="4">
    <source>
        <dbReference type="ARBA" id="ARBA00022449"/>
    </source>
</evidence>
<evidence type="ECO:0000256" key="5">
    <source>
        <dbReference type="ARBA" id="ARBA00022554"/>
    </source>
</evidence>
<dbReference type="InterPro" id="IPR004837">
    <property type="entry name" value="NaCa_Exmemb"/>
</dbReference>